<name>A0A1V6QE10_9EURO</name>
<dbReference type="CDD" id="cd00067">
    <property type="entry name" value="GAL4"/>
    <property type="match status" value="1"/>
</dbReference>
<dbReference type="InterPro" id="IPR036864">
    <property type="entry name" value="Zn2-C6_fun-type_DNA-bd_sf"/>
</dbReference>
<evidence type="ECO:0000256" key="1">
    <source>
        <dbReference type="ARBA" id="ARBA00023015"/>
    </source>
</evidence>
<dbReference type="GO" id="GO:0000981">
    <property type="term" value="F:DNA-binding transcription factor activity, RNA polymerase II-specific"/>
    <property type="evidence" value="ECO:0007669"/>
    <property type="project" value="InterPro"/>
</dbReference>
<dbReference type="PROSITE" id="PS50048">
    <property type="entry name" value="ZN2_CY6_FUNGAL_2"/>
    <property type="match status" value="1"/>
</dbReference>
<dbReference type="GO" id="GO:0003677">
    <property type="term" value="F:DNA binding"/>
    <property type="evidence" value="ECO:0007669"/>
    <property type="project" value="UniProtKB-KW"/>
</dbReference>
<keyword evidence="2" id="KW-0238">DNA-binding</keyword>
<dbReference type="Gene3D" id="4.10.240.10">
    <property type="entry name" value="Zn(2)-C6 fungal-type DNA-binding domain"/>
    <property type="match status" value="1"/>
</dbReference>
<protein>
    <recommendedName>
        <fullName evidence="7">Zn(2)-C6 fungal-type domain-containing protein</fullName>
    </recommendedName>
</protein>
<evidence type="ECO:0000256" key="3">
    <source>
        <dbReference type="ARBA" id="ARBA00023163"/>
    </source>
</evidence>
<feature type="domain" description="Zn(2)-C6 fungal-type" evidence="7">
    <location>
        <begin position="143"/>
        <end position="173"/>
    </location>
</feature>
<comment type="caution">
    <text evidence="8">The sequence shown here is derived from an EMBL/GenBank/DDBJ whole genome shotgun (WGS) entry which is preliminary data.</text>
</comment>
<accession>A0A1V6QE10</accession>
<reference evidence="9" key="1">
    <citation type="journal article" date="2017" name="Nat. Microbiol.">
        <title>Global analysis of biosynthetic gene clusters reveals vast potential of secondary metabolite production in Penicillium species.</title>
        <authorList>
            <person name="Nielsen J.C."/>
            <person name="Grijseels S."/>
            <person name="Prigent S."/>
            <person name="Ji B."/>
            <person name="Dainat J."/>
            <person name="Nielsen K.F."/>
            <person name="Frisvad J.C."/>
            <person name="Workman M."/>
            <person name="Nielsen J."/>
        </authorList>
    </citation>
    <scope>NUCLEOTIDE SEQUENCE [LARGE SCALE GENOMIC DNA]</scope>
    <source>
        <strain evidence="9">IBT 31811</strain>
    </source>
</reference>
<evidence type="ECO:0000313" key="8">
    <source>
        <dbReference type="EMBL" id="OQD87106.1"/>
    </source>
</evidence>
<evidence type="ECO:0000256" key="2">
    <source>
        <dbReference type="ARBA" id="ARBA00023125"/>
    </source>
</evidence>
<dbReference type="SMART" id="SM00066">
    <property type="entry name" value="GAL4"/>
    <property type="match status" value="1"/>
</dbReference>
<dbReference type="InterPro" id="IPR001138">
    <property type="entry name" value="Zn2Cys6_DnaBD"/>
</dbReference>
<evidence type="ECO:0000313" key="9">
    <source>
        <dbReference type="Proteomes" id="UP000191672"/>
    </source>
</evidence>
<keyword evidence="9" id="KW-1185">Reference proteome</keyword>
<organism evidence="8 9">
    <name type="scientific">Penicillium antarcticum</name>
    <dbReference type="NCBI Taxonomy" id="416450"/>
    <lineage>
        <taxon>Eukaryota</taxon>
        <taxon>Fungi</taxon>
        <taxon>Dikarya</taxon>
        <taxon>Ascomycota</taxon>
        <taxon>Pezizomycotina</taxon>
        <taxon>Eurotiomycetes</taxon>
        <taxon>Eurotiomycetidae</taxon>
        <taxon>Eurotiales</taxon>
        <taxon>Aspergillaceae</taxon>
        <taxon>Penicillium</taxon>
    </lineage>
</organism>
<dbReference type="Proteomes" id="UP000191672">
    <property type="component" value="Unassembled WGS sequence"/>
</dbReference>
<gene>
    <name evidence="8" type="ORF">PENANT_c006G08973</name>
</gene>
<evidence type="ECO:0000256" key="6">
    <source>
        <dbReference type="SAM" id="MobiDB-lite"/>
    </source>
</evidence>
<evidence type="ECO:0000256" key="5">
    <source>
        <dbReference type="SAM" id="Coils"/>
    </source>
</evidence>
<evidence type="ECO:0000256" key="4">
    <source>
        <dbReference type="ARBA" id="ARBA00023242"/>
    </source>
</evidence>
<dbReference type="EMBL" id="MDYN01000006">
    <property type="protein sequence ID" value="OQD87106.1"/>
    <property type="molecule type" value="Genomic_DNA"/>
</dbReference>
<dbReference type="SUPFAM" id="SSF57701">
    <property type="entry name" value="Zn2/Cys6 DNA-binding domain"/>
    <property type="match status" value="1"/>
</dbReference>
<proteinExistence type="predicted"/>
<keyword evidence="1" id="KW-0805">Transcription regulation</keyword>
<sequence length="256" mass="28199">MDNFNELPVTEKPTGESFCNEASISEACPSGATVEESSTHGVPTNVLINDVCTNDLPTSDNSLGDACTSKMPTKDVSTSGIPTSDSPTNDMTVIEPVANETSGAPGEIITPEKKRRGRHDPEPDWSAQMRDKVKKSHSRIGQACDRCKVKKMRCTPDHNGCASCISHNVPCRVTDRVTGQTYVRGEAERMRVMINRLSKQADTLQREVAVLQQENELLRESHVELKKRVNMYKSSLDTYGAGFVLSKQEADMMHLL</sequence>
<keyword evidence="5" id="KW-0175">Coiled coil</keyword>
<dbReference type="STRING" id="416450.A0A1V6QE10"/>
<dbReference type="GO" id="GO:0008270">
    <property type="term" value="F:zinc ion binding"/>
    <property type="evidence" value="ECO:0007669"/>
    <property type="project" value="InterPro"/>
</dbReference>
<feature type="region of interest" description="Disordered" evidence="6">
    <location>
        <begin position="64"/>
        <end position="136"/>
    </location>
</feature>
<dbReference type="AlphaFoldDB" id="A0A1V6QE10"/>
<evidence type="ECO:0000259" key="7">
    <source>
        <dbReference type="PROSITE" id="PS50048"/>
    </source>
</evidence>
<keyword evidence="4" id="KW-0539">Nucleus</keyword>
<dbReference type="PROSITE" id="PS00463">
    <property type="entry name" value="ZN2_CY6_FUNGAL_1"/>
    <property type="match status" value="1"/>
</dbReference>
<feature type="compositionally biased region" description="Polar residues" evidence="6">
    <location>
        <begin position="75"/>
        <end position="91"/>
    </location>
</feature>
<feature type="coiled-coil region" evidence="5">
    <location>
        <begin position="187"/>
        <end position="228"/>
    </location>
</feature>
<dbReference type="Pfam" id="PF00172">
    <property type="entry name" value="Zn_clus"/>
    <property type="match status" value="1"/>
</dbReference>
<keyword evidence="3" id="KW-0804">Transcription</keyword>